<dbReference type="Gene3D" id="3.30.457.10">
    <property type="entry name" value="Copper amine oxidase-like, N-terminal domain"/>
    <property type="match status" value="1"/>
</dbReference>
<dbReference type="SUPFAM" id="SSF55383">
    <property type="entry name" value="Copper amine oxidase, domain N"/>
    <property type="match status" value="1"/>
</dbReference>
<dbReference type="Pfam" id="PF01520">
    <property type="entry name" value="Amidase_3"/>
    <property type="match status" value="1"/>
</dbReference>
<evidence type="ECO:0000256" key="3">
    <source>
        <dbReference type="SAM" id="SignalP"/>
    </source>
</evidence>
<evidence type="ECO:0000313" key="6">
    <source>
        <dbReference type="Proteomes" id="UP000317036"/>
    </source>
</evidence>
<dbReference type="EMBL" id="VNJI01000002">
    <property type="protein sequence ID" value="TVY11706.1"/>
    <property type="molecule type" value="Genomic_DNA"/>
</dbReference>
<feature type="chain" id="PRO_5022201767" evidence="3">
    <location>
        <begin position="25"/>
        <end position="492"/>
    </location>
</feature>
<dbReference type="InterPro" id="IPR050695">
    <property type="entry name" value="N-acetylmuramoyl_amidase_3"/>
</dbReference>
<feature type="region of interest" description="Disordered" evidence="2">
    <location>
        <begin position="151"/>
        <end position="193"/>
    </location>
</feature>
<dbReference type="InterPro" id="IPR002508">
    <property type="entry name" value="MurNAc-LAA_cat"/>
</dbReference>
<dbReference type="Proteomes" id="UP000317036">
    <property type="component" value="Unassembled WGS sequence"/>
</dbReference>
<protein>
    <submittedName>
        <fullName evidence="5">AMIN domain-containing protein</fullName>
    </submittedName>
</protein>
<feature type="signal peptide" evidence="3">
    <location>
        <begin position="1"/>
        <end position="24"/>
    </location>
</feature>
<keyword evidence="6" id="KW-1185">Reference proteome</keyword>
<dbReference type="SMART" id="SM00646">
    <property type="entry name" value="Ami_3"/>
    <property type="match status" value="1"/>
</dbReference>
<dbReference type="AlphaFoldDB" id="A0A559KHW1"/>
<name>A0A559KHW1_9BACL</name>
<dbReference type="SUPFAM" id="SSF53187">
    <property type="entry name" value="Zn-dependent exopeptidases"/>
    <property type="match status" value="1"/>
</dbReference>
<dbReference type="GO" id="GO:0008745">
    <property type="term" value="F:N-acetylmuramoyl-L-alanine amidase activity"/>
    <property type="evidence" value="ECO:0007669"/>
    <property type="project" value="InterPro"/>
</dbReference>
<dbReference type="PANTHER" id="PTHR30404">
    <property type="entry name" value="N-ACETYLMURAMOYL-L-ALANINE AMIDASE"/>
    <property type="match status" value="1"/>
</dbReference>
<proteinExistence type="predicted"/>
<reference evidence="5 6" key="1">
    <citation type="submission" date="2019-07" db="EMBL/GenBank/DDBJ databases">
        <authorList>
            <person name="Kim J."/>
        </authorList>
    </citation>
    <scope>NUCLEOTIDE SEQUENCE [LARGE SCALE GENOMIC DNA]</scope>
    <source>
        <strain evidence="5 6">JC52</strain>
    </source>
</reference>
<comment type="caution">
    <text evidence="5">The sequence shown here is derived from an EMBL/GenBank/DDBJ whole genome shotgun (WGS) entry which is preliminary data.</text>
</comment>
<feature type="domain" description="MurNAc-LAA" evidence="4">
    <location>
        <begin position="378"/>
        <end position="486"/>
    </location>
</feature>
<dbReference type="Gene3D" id="2.60.40.3500">
    <property type="match status" value="1"/>
</dbReference>
<dbReference type="InterPro" id="IPR036582">
    <property type="entry name" value="Mao_N_sf"/>
</dbReference>
<keyword evidence="3" id="KW-0732">Signal</keyword>
<dbReference type="Pfam" id="PF11741">
    <property type="entry name" value="AMIN"/>
    <property type="match status" value="1"/>
</dbReference>
<evidence type="ECO:0000259" key="4">
    <source>
        <dbReference type="SMART" id="SM00646"/>
    </source>
</evidence>
<feature type="compositionally biased region" description="Polar residues" evidence="2">
    <location>
        <begin position="174"/>
        <end position="188"/>
    </location>
</feature>
<evidence type="ECO:0000256" key="1">
    <source>
        <dbReference type="ARBA" id="ARBA00022801"/>
    </source>
</evidence>
<dbReference type="GO" id="GO:0009253">
    <property type="term" value="P:peptidoglycan catabolic process"/>
    <property type="evidence" value="ECO:0007669"/>
    <property type="project" value="InterPro"/>
</dbReference>
<dbReference type="Gene3D" id="3.40.630.40">
    <property type="entry name" value="Zn-dependent exopeptidases"/>
    <property type="match status" value="1"/>
</dbReference>
<evidence type="ECO:0000256" key="2">
    <source>
        <dbReference type="SAM" id="MobiDB-lite"/>
    </source>
</evidence>
<organism evidence="5 6">
    <name type="scientific">Paenibacillus cremeus</name>
    <dbReference type="NCBI Taxonomy" id="2163881"/>
    <lineage>
        <taxon>Bacteria</taxon>
        <taxon>Bacillati</taxon>
        <taxon>Bacillota</taxon>
        <taxon>Bacilli</taxon>
        <taxon>Bacillales</taxon>
        <taxon>Paenibacillaceae</taxon>
        <taxon>Paenibacillus</taxon>
    </lineage>
</organism>
<evidence type="ECO:0000313" key="5">
    <source>
        <dbReference type="EMBL" id="TVY11706.1"/>
    </source>
</evidence>
<keyword evidence="1" id="KW-0378">Hydrolase</keyword>
<dbReference type="GO" id="GO:0030288">
    <property type="term" value="C:outer membrane-bounded periplasmic space"/>
    <property type="evidence" value="ECO:0007669"/>
    <property type="project" value="TreeGrafter"/>
</dbReference>
<dbReference type="Pfam" id="PF07833">
    <property type="entry name" value="Cu_amine_oxidN1"/>
    <property type="match status" value="1"/>
</dbReference>
<dbReference type="InterPro" id="IPR012854">
    <property type="entry name" value="Cu_amine_oxidase-like_N"/>
</dbReference>
<dbReference type="InterPro" id="IPR021731">
    <property type="entry name" value="AMIN_dom"/>
</dbReference>
<dbReference type="PANTHER" id="PTHR30404:SF0">
    <property type="entry name" value="N-ACETYLMURAMOYL-L-ALANINE AMIDASE AMIC"/>
    <property type="match status" value="1"/>
</dbReference>
<sequence length="492" mass="53390">MKVITAWLTLLLVSLLMLPTLALAAVPQIQLFMNGKPLLTEVAPQIVNNTTIVPVRVIAESVGSKVTWDSKAKKVTVDKDSTSIQLFIDKTSAMVNNKSYTLEAAPSIINGNTMLPLRFVSEQLGVKVTWDEITKSVFLYNTIDAASDQPASIFRPEETVKAGDPAAGDKKPTDQQPAPGQSTSAQPSVQPPVTPATTIVQGILLKGDTVSIKLSDKATIKPNSFQLSGPERIIVDLPNVKLDPLMAAKLNAQGEAALPDKSDQVSQIRYSLFSKEPSIVRIVIDLPRKSDLKLTDAQQTGEITLKLSPATSKGKFKVVIDPGHGGKDTGAISITKRNEKDFVLSLGKKVVALLQKEPMIEPIMTRSDDTFIELADRAAMANEAGADLFVSIHANSAPGETARGAETYYYTEQSQDFAALMHKYLIDGTGFPDRKVKQDRFYVIKNTTMPSVLLEIGFLTNHIDEAAMYQDAFQNQVAASLVAAIKKQLNID</sequence>
<dbReference type="CDD" id="cd02696">
    <property type="entry name" value="MurNAc-LAA"/>
    <property type="match status" value="1"/>
</dbReference>
<dbReference type="OrthoDB" id="9806267at2"/>
<gene>
    <name evidence="5" type="ORF">FPZ49_02860</name>
</gene>
<accession>A0A559KHW1</accession>
<feature type="compositionally biased region" description="Basic and acidic residues" evidence="2">
    <location>
        <begin position="155"/>
        <end position="173"/>
    </location>
</feature>